<evidence type="ECO:0000259" key="1">
    <source>
        <dbReference type="Pfam" id="PF13723"/>
    </source>
</evidence>
<dbReference type="InterPro" id="IPR014030">
    <property type="entry name" value="Ketoacyl_synth_N"/>
</dbReference>
<organism evidence="2 3">
    <name type="scientific">Paraferrimonas sedimenticola</name>
    <dbReference type="NCBI Taxonomy" id="375674"/>
    <lineage>
        <taxon>Bacteria</taxon>
        <taxon>Pseudomonadati</taxon>
        <taxon>Pseudomonadota</taxon>
        <taxon>Gammaproteobacteria</taxon>
        <taxon>Alteromonadales</taxon>
        <taxon>Ferrimonadaceae</taxon>
        <taxon>Paraferrimonas</taxon>
    </lineage>
</organism>
<sequence>MRINCCLQAWALKGAQVKPILSNTPAIGSDLKIPSGIKRRASQLSKLVVESGLSLLKQLDVGHLVFATRYGEIQRTQALLSALVHQEELSPTAFAQSVASTAPGLLTIATKQGIPFSTLSAGENTVESSLIESMCRFQQNPEQSVLLIAADECLPDTFSEYDSESASASLLMMYISKGDDWTVTAEFPPLDGKEPTSKNYTWIEALQQASFNQQQAQIQLSSSRWSWKPKCSAK</sequence>
<reference evidence="2" key="1">
    <citation type="journal article" date="2014" name="Int. J. Syst. Evol. Microbiol.">
        <title>Complete genome sequence of Corynebacterium casei LMG S-19264T (=DSM 44701T), isolated from a smear-ripened cheese.</title>
        <authorList>
            <consortium name="US DOE Joint Genome Institute (JGI-PGF)"/>
            <person name="Walter F."/>
            <person name="Albersmeier A."/>
            <person name="Kalinowski J."/>
            <person name="Ruckert C."/>
        </authorList>
    </citation>
    <scope>NUCLEOTIDE SEQUENCE</scope>
    <source>
        <strain evidence="2">NBRC 101628</strain>
    </source>
</reference>
<proteinExistence type="predicted"/>
<protein>
    <recommendedName>
        <fullName evidence="1">Beta-ketoacyl synthase-like N-terminal domain-containing protein</fullName>
    </recommendedName>
</protein>
<evidence type="ECO:0000313" key="3">
    <source>
        <dbReference type="Proteomes" id="UP001161422"/>
    </source>
</evidence>
<evidence type="ECO:0000313" key="2">
    <source>
        <dbReference type="EMBL" id="GLP97027.1"/>
    </source>
</evidence>
<dbReference type="Proteomes" id="UP001161422">
    <property type="component" value="Unassembled WGS sequence"/>
</dbReference>
<dbReference type="RefSeq" id="WP_095504329.1">
    <property type="nucleotide sequence ID" value="NZ_BSNC01000005.1"/>
</dbReference>
<name>A0AA37RYM3_9GAMM</name>
<dbReference type="Pfam" id="PF13723">
    <property type="entry name" value="Ketoacyl-synt_2"/>
    <property type="match status" value="1"/>
</dbReference>
<accession>A0AA37RYM3</accession>
<feature type="domain" description="Beta-ketoacyl synthase-like N-terminal" evidence="1">
    <location>
        <begin position="32"/>
        <end position="228"/>
    </location>
</feature>
<gene>
    <name evidence="2" type="ORF">GCM10007895_23330</name>
</gene>
<reference evidence="2" key="2">
    <citation type="submission" date="2023-01" db="EMBL/GenBank/DDBJ databases">
        <title>Draft genome sequence of Paraferrimonas sedimenticola strain NBRC 101628.</title>
        <authorList>
            <person name="Sun Q."/>
            <person name="Mori K."/>
        </authorList>
    </citation>
    <scope>NUCLEOTIDE SEQUENCE</scope>
    <source>
        <strain evidence="2">NBRC 101628</strain>
    </source>
</reference>
<keyword evidence="3" id="KW-1185">Reference proteome</keyword>
<comment type="caution">
    <text evidence="2">The sequence shown here is derived from an EMBL/GenBank/DDBJ whole genome shotgun (WGS) entry which is preliminary data.</text>
</comment>
<dbReference type="AlphaFoldDB" id="A0AA37RYM3"/>
<dbReference type="EMBL" id="BSNC01000005">
    <property type="protein sequence ID" value="GLP97027.1"/>
    <property type="molecule type" value="Genomic_DNA"/>
</dbReference>